<organism evidence="2 3">
    <name type="scientific">Clavelina lepadiformis</name>
    <name type="common">Light-bulb sea squirt</name>
    <name type="synonym">Ascidia lepadiformis</name>
    <dbReference type="NCBI Taxonomy" id="159417"/>
    <lineage>
        <taxon>Eukaryota</taxon>
        <taxon>Metazoa</taxon>
        <taxon>Chordata</taxon>
        <taxon>Tunicata</taxon>
        <taxon>Ascidiacea</taxon>
        <taxon>Aplousobranchia</taxon>
        <taxon>Clavelinidae</taxon>
        <taxon>Clavelina</taxon>
    </lineage>
</organism>
<gene>
    <name evidence="2" type="ORF">CVLEPA_LOCUS26356</name>
</gene>
<feature type="region of interest" description="Disordered" evidence="1">
    <location>
        <begin position="1"/>
        <end position="71"/>
    </location>
</feature>
<feature type="compositionally biased region" description="Basic and acidic residues" evidence="1">
    <location>
        <begin position="51"/>
        <end position="61"/>
    </location>
</feature>
<feature type="compositionally biased region" description="Acidic residues" evidence="1">
    <location>
        <begin position="310"/>
        <end position="323"/>
    </location>
</feature>
<evidence type="ECO:0000256" key="1">
    <source>
        <dbReference type="SAM" id="MobiDB-lite"/>
    </source>
</evidence>
<dbReference type="InterPro" id="IPR026187">
    <property type="entry name" value="Aven"/>
</dbReference>
<evidence type="ECO:0000313" key="2">
    <source>
        <dbReference type="EMBL" id="CAK8693026.1"/>
    </source>
</evidence>
<dbReference type="PANTHER" id="PTHR16524">
    <property type="entry name" value="CELL DEATH REGULATOR AVEN"/>
    <property type="match status" value="1"/>
</dbReference>
<name>A0ABP0GMQ9_CLALP</name>
<accession>A0ABP0GMQ9</accession>
<sequence length="323" mass="35777">MRPDAHKKKNSAQYKKKQGLSKGAGNIKSTETKEHDNTRGNKPSENSSNEVSRRGVGEHNGGENFSRRVIGSNWDRYDEPEEVLEEKTGSDFNELVNAAGGFYSHMKLSTEKEWETAQNLDDILTIDFQKLAGSLSQLSFFERLGLNEKEFEPSLVALLNGDDGTVEDQRTGVKSAFKFSNYNFDFSNPSTTSTLTSSDSNQTNSVIKTKKTKAPIIEEGFDIAENRLAELEFEEVITVEKEKENFPEVAKSACDDKKPDSAAEDLETELDVLLSGTAAPQGKKTTLQAKQGIATQIASPFTAATKERADENDDLEEWLDSII</sequence>
<reference evidence="2 3" key="1">
    <citation type="submission" date="2024-02" db="EMBL/GenBank/DDBJ databases">
        <authorList>
            <person name="Daric V."/>
            <person name="Darras S."/>
        </authorList>
    </citation>
    <scope>NUCLEOTIDE SEQUENCE [LARGE SCALE GENOMIC DNA]</scope>
</reference>
<comment type="caution">
    <text evidence="2">The sequence shown here is derived from an EMBL/GenBank/DDBJ whole genome shotgun (WGS) entry which is preliminary data.</text>
</comment>
<feature type="compositionally biased region" description="Basic residues" evidence="1">
    <location>
        <begin position="1"/>
        <end position="19"/>
    </location>
</feature>
<keyword evidence="3" id="KW-1185">Reference proteome</keyword>
<dbReference type="PANTHER" id="PTHR16524:SF2">
    <property type="entry name" value="CELL DEATH REGULATOR AVEN"/>
    <property type="match status" value="1"/>
</dbReference>
<protein>
    <submittedName>
        <fullName evidence="2">Uncharacterized protein</fullName>
    </submittedName>
</protein>
<feature type="region of interest" description="Disordered" evidence="1">
    <location>
        <begin position="304"/>
        <end position="323"/>
    </location>
</feature>
<feature type="compositionally biased region" description="Polar residues" evidence="1">
    <location>
        <begin position="40"/>
        <end position="50"/>
    </location>
</feature>
<proteinExistence type="predicted"/>
<evidence type="ECO:0000313" key="3">
    <source>
        <dbReference type="Proteomes" id="UP001642483"/>
    </source>
</evidence>
<dbReference type="Proteomes" id="UP001642483">
    <property type="component" value="Unassembled WGS sequence"/>
</dbReference>
<dbReference type="EMBL" id="CAWYQH010000130">
    <property type="protein sequence ID" value="CAK8693026.1"/>
    <property type="molecule type" value="Genomic_DNA"/>
</dbReference>
<feature type="compositionally biased region" description="Basic and acidic residues" evidence="1">
    <location>
        <begin position="30"/>
        <end position="39"/>
    </location>
</feature>